<proteinExistence type="predicted"/>
<accession>A0A834BVW0</accession>
<gene>
    <name evidence="1" type="ORF">FQA47_005669</name>
</gene>
<reference evidence="1" key="1">
    <citation type="journal article" name="BMC Genomics">
        <title>Long-read sequencing and de novo genome assembly of marine medaka (Oryzias melastigma).</title>
        <authorList>
            <person name="Liang P."/>
            <person name="Saqib H.S.A."/>
            <person name="Ni X."/>
            <person name="Shen Y."/>
        </authorList>
    </citation>
    <scope>NUCLEOTIDE SEQUENCE</scope>
    <source>
        <strain evidence="1">Bigg-433</strain>
    </source>
</reference>
<dbReference type="AlphaFoldDB" id="A0A834BVW0"/>
<sequence>MGFCWSGYPAFPVLVPPLSHLLSVAPPKAPCGHMTRRICLGGFLLSQSHPAPKLTWTASLIKTRLFISDPPPPHQL</sequence>
<dbReference type="EMBL" id="WKFB01001148">
    <property type="protein sequence ID" value="KAF6715181.1"/>
    <property type="molecule type" value="Genomic_DNA"/>
</dbReference>
<organism evidence="1 2">
    <name type="scientific">Oryzias melastigma</name>
    <name type="common">Marine medaka</name>
    <dbReference type="NCBI Taxonomy" id="30732"/>
    <lineage>
        <taxon>Eukaryota</taxon>
        <taxon>Metazoa</taxon>
        <taxon>Chordata</taxon>
        <taxon>Craniata</taxon>
        <taxon>Vertebrata</taxon>
        <taxon>Euteleostomi</taxon>
        <taxon>Actinopterygii</taxon>
        <taxon>Neopterygii</taxon>
        <taxon>Teleostei</taxon>
        <taxon>Neoteleostei</taxon>
        <taxon>Acanthomorphata</taxon>
        <taxon>Ovalentaria</taxon>
        <taxon>Atherinomorphae</taxon>
        <taxon>Beloniformes</taxon>
        <taxon>Adrianichthyidae</taxon>
        <taxon>Oryziinae</taxon>
        <taxon>Oryzias</taxon>
    </lineage>
</organism>
<evidence type="ECO:0000313" key="1">
    <source>
        <dbReference type="EMBL" id="KAF6715181.1"/>
    </source>
</evidence>
<name>A0A834BVW0_ORYME</name>
<comment type="caution">
    <text evidence="1">The sequence shown here is derived from an EMBL/GenBank/DDBJ whole genome shotgun (WGS) entry which is preliminary data.</text>
</comment>
<evidence type="ECO:0000313" key="2">
    <source>
        <dbReference type="Proteomes" id="UP000646548"/>
    </source>
</evidence>
<protein>
    <submittedName>
        <fullName evidence="1">Uncharacterized protein</fullName>
    </submittedName>
</protein>
<dbReference type="Proteomes" id="UP000646548">
    <property type="component" value="Unassembled WGS sequence"/>
</dbReference>